<dbReference type="AlphaFoldDB" id="E5B6F4"/>
<organism evidence="2">
    <name type="scientific">Erwinia amylovora ATCC BAA-2158</name>
    <dbReference type="NCBI Taxonomy" id="889211"/>
    <lineage>
        <taxon>Bacteria</taxon>
        <taxon>Pseudomonadati</taxon>
        <taxon>Pseudomonadota</taxon>
        <taxon>Gammaproteobacteria</taxon>
        <taxon>Enterobacterales</taxon>
        <taxon>Erwiniaceae</taxon>
        <taxon>Erwinia</taxon>
    </lineage>
</organism>
<proteinExistence type="predicted"/>
<evidence type="ECO:0000313" key="2">
    <source>
        <dbReference type="EMBL" id="CBX80974.1"/>
    </source>
</evidence>
<reference evidence="2" key="1">
    <citation type="journal article" date="2011" name="J. Bacteriol.">
        <title>Genome Sequence of an Erwinia amylovora Strain with Pathogenicity Restricted to Rubus Plants.</title>
        <authorList>
            <person name="Powney R."/>
            <person name="Smits T.H."/>
            <person name="Sawbridge T."/>
            <person name="Frey B."/>
            <person name="Blom J."/>
            <person name="Frey J.E."/>
            <person name="Plummer K.M."/>
            <person name="Beer S.V."/>
            <person name="Luck J."/>
            <person name="Duffy B."/>
            <person name="Rodoni B."/>
        </authorList>
    </citation>
    <scope>NUCLEOTIDE SEQUENCE</scope>
    <source>
        <strain evidence="2">ATCC BAA-2158</strain>
    </source>
</reference>
<dbReference type="EMBL" id="FR719191">
    <property type="protein sequence ID" value="CBX80974.1"/>
    <property type="molecule type" value="Genomic_DNA"/>
</dbReference>
<accession>E5B6F4</accession>
<sequence length="41" mass="4464">MGERRARSQADLCASHGAKKSSGQRPLLDSRRVADAIKQLV</sequence>
<gene>
    <name evidence="2" type="ORF">EAIL5_2154</name>
</gene>
<protein>
    <submittedName>
        <fullName evidence="2">Uncharacterized protein</fullName>
    </submittedName>
</protein>
<evidence type="ECO:0000256" key="1">
    <source>
        <dbReference type="SAM" id="MobiDB-lite"/>
    </source>
</evidence>
<name>E5B6F4_ERWAM</name>
<feature type="region of interest" description="Disordered" evidence="1">
    <location>
        <begin position="1"/>
        <end position="30"/>
    </location>
</feature>